<dbReference type="Pfam" id="PF17766">
    <property type="entry name" value="fn3_6"/>
    <property type="match status" value="1"/>
</dbReference>
<dbReference type="InterPro" id="IPR045051">
    <property type="entry name" value="SBT"/>
</dbReference>
<dbReference type="AlphaFoldDB" id="A0A803MQH3"/>
<feature type="domain" description="Peptidase S8/S53" evidence="3">
    <location>
        <begin position="6"/>
        <end position="90"/>
    </location>
</feature>
<keyword evidence="6" id="KW-1185">Reference proteome</keyword>
<reference evidence="5" key="2">
    <citation type="submission" date="2021-03" db="UniProtKB">
        <authorList>
            <consortium name="EnsemblPlants"/>
        </authorList>
    </citation>
    <scope>IDENTIFICATION</scope>
</reference>
<dbReference type="PANTHER" id="PTHR10795">
    <property type="entry name" value="PROPROTEIN CONVERTASE SUBTILISIN/KEXIN"/>
    <property type="match status" value="1"/>
</dbReference>
<evidence type="ECO:0000256" key="2">
    <source>
        <dbReference type="ARBA" id="ARBA00022729"/>
    </source>
</evidence>
<keyword evidence="2" id="KW-0732">Signal</keyword>
<dbReference type="OMA" id="AARITMY"/>
<dbReference type="Gene3D" id="2.60.40.2310">
    <property type="match status" value="1"/>
</dbReference>
<evidence type="ECO:0000259" key="3">
    <source>
        <dbReference type="Pfam" id="PF00082"/>
    </source>
</evidence>
<dbReference type="GO" id="GO:0004252">
    <property type="term" value="F:serine-type endopeptidase activity"/>
    <property type="evidence" value="ECO:0007669"/>
    <property type="project" value="InterPro"/>
</dbReference>
<protein>
    <submittedName>
        <fullName evidence="5">Uncharacterized protein</fullName>
    </submittedName>
</protein>
<dbReference type="InterPro" id="IPR000209">
    <property type="entry name" value="Peptidase_S8/S53_dom"/>
</dbReference>
<comment type="similarity">
    <text evidence="1">Belongs to the peptidase S8 family.</text>
</comment>
<reference evidence="5" key="1">
    <citation type="journal article" date="2017" name="Nature">
        <title>The genome of Chenopodium quinoa.</title>
        <authorList>
            <person name="Jarvis D.E."/>
            <person name="Ho Y.S."/>
            <person name="Lightfoot D.J."/>
            <person name="Schmoeckel S.M."/>
            <person name="Li B."/>
            <person name="Borm T.J.A."/>
            <person name="Ohyanagi H."/>
            <person name="Mineta K."/>
            <person name="Michell C.T."/>
            <person name="Saber N."/>
            <person name="Kharbatia N.M."/>
            <person name="Rupper R.R."/>
            <person name="Sharp A.R."/>
            <person name="Dally N."/>
            <person name="Boughton B.A."/>
            <person name="Woo Y.H."/>
            <person name="Gao G."/>
            <person name="Schijlen E.G.W.M."/>
            <person name="Guo X."/>
            <person name="Momin A.A."/>
            <person name="Negrao S."/>
            <person name="Al-Babili S."/>
            <person name="Gehring C."/>
            <person name="Roessner U."/>
            <person name="Jung C."/>
            <person name="Murphy K."/>
            <person name="Arold S.T."/>
            <person name="Gojobori T."/>
            <person name="van der Linden C.G."/>
            <person name="van Loo E.N."/>
            <person name="Jellen E.N."/>
            <person name="Maughan P.J."/>
            <person name="Tester M."/>
        </authorList>
    </citation>
    <scope>NUCLEOTIDE SEQUENCE [LARGE SCALE GENOMIC DNA]</scope>
    <source>
        <strain evidence="5">cv. PI 614886</strain>
    </source>
</reference>
<organism evidence="5 6">
    <name type="scientific">Chenopodium quinoa</name>
    <name type="common">Quinoa</name>
    <dbReference type="NCBI Taxonomy" id="63459"/>
    <lineage>
        <taxon>Eukaryota</taxon>
        <taxon>Viridiplantae</taxon>
        <taxon>Streptophyta</taxon>
        <taxon>Embryophyta</taxon>
        <taxon>Tracheophyta</taxon>
        <taxon>Spermatophyta</taxon>
        <taxon>Magnoliopsida</taxon>
        <taxon>eudicotyledons</taxon>
        <taxon>Gunneridae</taxon>
        <taxon>Pentapetalae</taxon>
        <taxon>Caryophyllales</taxon>
        <taxon>Chenopodiaceae</taxon>
        <taxon>Chenopodioideae</taxon>
        <taxon>Atripliceae</taxon>
        <taxon>Chenopodium</taxon>
    </lineage>
</organism>
<feature type="domain" description="Subtilisin-like protease fibronectin type-III" evidence="4">
    <location>
        <begin position="175"/>
        <end position="289"/>
    </location>
</feature>
<evidence type="ECO:0000313" key="6">
    <source>
        <dbReference type="Proteomes" id="UP000596660"/>
    </source>
</evidence>
<dbReference type="GO" id="GO:0006508">
    <property type="term" value="P:proteolysis"/>
    <property type="evidence" value="ECO:0007669"/>
    <property type="project" value="InterPro"/>
</dbReference>
<dbReference type="Pfam" id="PF00082">
    <property type="entry name" value="Peptidase_S8"/>
    <property type="match status" value="1"/>
</dbReference>
<proteinExistence type="inferred from homology"/>
<dbReference type="Gene3D" id="3.40.50.200">
    <property type="entry name" value="Peptidase S8/S53 domain"/>
    <property type="match status" value="1"/>
</dbReference>
<evidence type="ECO:0000256" key="1">
    <source>
        <dbReference type="ARBA" id="ARBA00011073"/>
    </source>
</evidence>
<evidence type="ECO:0000313" key="5">
    <source>
        <dbReference type="EnsemblPlants" id="AUR62033524-RA:cds"/>
    </source>
</evidence>
<dbReference type="SUPFAM" id="SSF52743">
    <property type="entry name" value="Subtilisin-like"/>
    <property type="match status" value="1"/>
</dbReference>
<dbReference type="Gramene" id="AUR62033524-RA">
    <property type="protein sequence ID" value="AUR62033524-RA:cds"/>
    <property type="gene ID" value="AUR62033524"/>
</dbReference>
<evidence type="ECO:0000259" key="4">
    <source>
        <dbReference type="Pfam" id="PF17766"/>
    </source>
</evidence>
<dbReference type="Proteomes" id="UP000596660">
    <property type="component" value="Unplaced"/>
</dbReference>
<name>A0A803MQH3_CHEQI</name>
<dbReference type="InterPro" id="IPR036852">
    <property type="entry name" value="Peptidase_S8/S53_dom_sf"/>
</dbReference>
<accession>A0A803MQH3</accession>
<sequence length="294" mass="31591">MKPTPVDNEGHGTHTASTAAGRSVEGASLYGVAKGTVRGGVPSGRIAMYKVCGSVGCSDTNILAAFDDAIADGVDIISFSIGGPVRNFSKDILAIAKPVNGNSSEDPLNSGAGLLNPVDAVHPGLVYDISPKDYIRYLCFEGYNESALSLIHGTENSTNHYNCSKFKQGIGADGLNYPSMHLQLAVNATRISGVFLRTVTYVGHGAAVYKAQVTSPNKGVSIKVIPDVLIFTKARQKRSFNVMVKGTVTDPTSTSFLDDWWEPTIYTHNSFLEWVESSSNHRVRSPIVIYRPYN</sequence>
<dbReference type="InterPro" id="IPR041469">
    <property type="entry name" value="Subtilisin-like_FN3"/>
</dbReference>
<dbReference type="EnsemblPlants" id="AUR62033524-RA">
    <property type="protein sequence ID" value="AUR62033524-RA:cds"/>
    <property type="gene ID" value="AUR62033524"/>
</dbReference>